<comment type="caution">
    <text evidence="4">The sequence shown here is derived from an EMBL/GenBank/DDBJ whole genome shotgun (WGS) entry which is preliminary data.</text>
</comment>
<dbReference type="Gene3D" id="2.20.200.10">
    <property type="entry name" value="Outer membrane efflux proteins (OEP)"/>
    <property type="match status" value="1"/>
</dbReference>
<dbReference type="InterPro" id="IPR003423">
    <property type="entry name" value="OMP_efflux"/>
</dbReference>
<evidence type="ECO:0000313" key="5">
    <source>
        <dbReference type="Proteomes" id="UP000285310"/>
    </source>
</evidence>
<feature type="region of interest" description="Disordered" evidence="3">
    <location>
        <begin position="23"/>
        <end position="46"/>
    </location>
</feature>
<dbReference type="EMBL" id="AYKG01000019">
    <property type="protein sequence ID" value="ROO28775.1"/>
    <property type="molecule type" value="Genomic_DNA"/>
</dbReference>
<protein>
    <submittedName>
        <fullName evidence="4">RND transporter</fullName>
    </submittedName>
</protein>
<dbReference type="PANTHER" id="PTHR30203">
    <property type="entry name" value="OUTER MEMBRANE CATION EFFLUX PROTEIN"/>
    <property type="match status" value="1"/>
</dbReference>
<proteinExistence type="inferred from homology"/>
<accession>A0A423PT42</accession>
<dbReference type="SUPFAM" id="SSF56954">
    <property type="entry name" value="Outer membrane efflux proteins (OEP)"/>
    <property type="match status" value="1"/>
</dbReference>
<dbReference type="PANTHER" id="PTHR30203:SF33">
    <property type="entry name" value="BLR4455 PROTEIN"/>
    <property type="match status" value="1"/>
</dbReference>
<keyword evidence="2" id="KW-0472">Membrane</keyword>
<name>A0A423PT42_9GAMM</name>
<reference evidence="4 5" key="1">
    <citation type="submission" date="2013-10" db="EMBL/GenBank/DDBJ databases">
        <title>Salinisphaera japonica YTM-1 Genome Sequencing.</title>
        <authorList>
            <person name="Lai Q."/>
            <person name="Li C."/>
            <person name="Shao Z."/>
        </authorList>
    </citation>
    <scope>NUCLEOTIDE SEQUENCE [LARGE SCALE GENOMIC DNA]</scope>
    <source>
        <strain evidence="4 5">YTM-1</strain>
    </source>
</reference>
<keyword evidence="5" id="KW-1185">Reference proteome</keyword>
<evidence type="ECO:0000256" key="1">
    <source>
        <dbReference type="ARBA" id="ARBA00007613"/>
    </source>
</evidence>
<evidence type="ECO:0000256" key="3">
    <source>
        <dbReference type="SAM" id="MobiDB-lite"/>
    </source>
</evidence>
<dbReference type="NCBIfam" id="TIGR01845">
    <property type="entry name" value="outer_NodT"/>
    <property type="match status" value="1"/>
</dbReference>
<organism evidence="4 5">
    <name type="scientific">Salinisphaera japonica YTM-1</name>
    <dbReference type="NCBI Taxonomy" id="1209778"/>
    <lineage>
        <taxon>Bacteria</taxon>
        <taxon>Pseudomonadati</taxon>
        <taxon>Pseudomonadota</taxon>
        <taxon>Gammaproteobacteria</taxon>
        <taxon>Salinisphaerales</taxon>
        <taxon>Salinisphaeraceae</taxon>
        <taxon>Salinisphaera</taxon>
    </lineage>
</organism>
<sequence>MAAAGLLLGACAVGPDYQAPAAPEDTAYDVNPETAGDTNKPAADDSAGIAAQAFDTAARVRADWYRVFESQRLDALIKQAIEDSPTLAAGQARIKAAREVVKQNKAALYPQINVGAGYDRRRVTGAQFGINDPQFTNVFNFYDAQATASYDLDLFGRTRRQIEAASAALDEQQYQVVNTYVTLINNVVATAVAEAGLNAAIQTTEALIDSQSDALDIVGKQIAFGVAIDADATQIRTQLARTRASLEPLKKQKTLAVNRLAVLVGSTPGQFNDPAFTLDELALPRDLPASLPSQLVNQRPDVLAAAAAVHAASAQIGVATANLLPDVRISGSYTRQALTPANLGDPINALYTLGAQLAAPIFAGGRLRAQRRQAQDLYVAALADYRATTLAAFGDVANALRSLEADARALIAQRTAVDAAGNNLDTVRTQIRNGAADYVSLYTAQAQYQNAQLDVTKARVTRYRDTADLFRALGGGWTNADGQALSAATGIPAAARE</sequence>
<dbReference type="AlphaFoldDB" id="A0A423PT42"/>
<evidence type="ECO:0000256" key="2">
    <source>
        <dbReference type="RuleBase" id="RU362097"/>
    </source>
</evidence>
<dbReference type="Pfam" id="PF02321">
    <property type="entry name" value="OEP"/>
    <property type="match status" value="2"/>
</dbReference>
<comment type="similarity">
    <text evidence="1 2">Belongs to the outer membrane factor (OMF) (TC 1.B.17) family.</text>
</comment>
<gene>
    <name evidence="4" type="ORF">SAJA_07395</name>
</gene>
<comment type="subcellular location">
    <subcellularLocation>
        <location evidence="2">Cell outer membrane</location>
        <topology evidence="2">Lipid-anchor</topology>
    </subcellularLocation>
</comment>
<dbReference type="InterPro" id="IPR010131">
    <property type="entry name" value="MdtP/NodT-like"/>
</dbReference>
<keyword evidence="2" id="KW-0564">Palmitate</keyword>
<dbReference type="InParanoid" id="A0A423PT42"/>
<dbReference type="GO" id="GO:0009279">
    <property type="term" value="C:cell outer membrane"/>
    <property type="evidence" value="ECO:0007669"/>
    <property type="project" value="UniProtKB-SubCell"/>
</dbReference>
<keyword evidence="2" id="KW-0449">Lipoprotein</keyword>
<evidence type="ECO:0000313" key="4">
    <source>
        <dbReference type="EMBL" id="ROO28775.1"/>
    </source>
</evidence>
<keyword evidence="2" id="KW-1134">Transmembrane beta strand</keyword>
<dbReference type="Gene3D" id="1.20.1600.10">
    <property type="entry name" value="Outer membrane efflux proteins (OEP)"/>
    <property type="match status" value="1"/>
</dbReference>
<keyword evidence="2" id="KW-0812">Transmembrane</keyword>
<dbReference type="Proteomes" id="UP000285310">
    <property type="component" value="Unassembled WGS sequence"/>
</dbReference>
<dbReference type="GO" id="GO:0015562">
    <property type="term" value="F:efflux transmembrane transporter activity"/>
    <property type="evidence" value="ECO:0007669"/>
    <property type="project" value="InterPro"/>
</dbReference>